<evidence type="ECO:0000313" key="2">
    <source>
        <dbReference type="Proteomes" id="UP001341281"/>
    </source>
</evidence>
<gene>
    <name evidence="1" type="ORF">U9M48_043697</name>
</gene>
<organism evidence="1 2">
    <name type="scientific">Paspalum notatum var. saurae</name>
    <dbReference type="NCBI Taxonomy" id="547442"/>
    <lineage>
        <taxon>Eukaryota</taxon>
        <taxon>Viridiplantae</taxon>
        <taxon>Streptophyta</taxon>
        <taxon>Embryophyta</taxon>
        <taxon>Tracheophyta</taxon>
        <taxon>Spermatophyta</taxon>
        <taxon>Magnoliopsida</taxon>
        <taxon>Liliopsida</taxon>
        <taxon>Poales</taxon>
        <taxon>Poaceae</taxon>
        <taxon>PACMAD clade</taxon>
        <taxon>Panicoideae</taxon>
        <taxon>Andropogonodae</taxon>
        <taxon>Paspaleae</taxon>
        <taxon>Paspalinae</taxon>
        <taxon>Paspalum</taxon>
    </lineage>
</organism>
<proteinExistence type="predicted"/>
<dbReference type="EMBL" id="CP144754">
    <property type="protein sequence ID" value="WVZ98231.1"/>
    <property type="molecule type" value="Genomic_DNA"/>
</dbReference>
<dbReference type="Proteomes" id="UP001341281">
    <property type="component" value="Chromosome 10"/>
</dbReference>
<name>A0AAQ3XHL2_PASNO</name>
<keyword evidence="2" id="KW-1185">Reference proteome</keyword>
<dbReference type="AlphaFoldDB" id="A0AAQ3XHL2"/>
<reference evidence="1 2" key="1">
    <citation type="submission" date="2024-02" db="EMBL/GenBank/DDBJ databases">
        <title>High-quality chromosome-scale genome assembly of Pensacola bahiagrass (Paspalum notatum Flugge var. saurae).</title>
        <authorList>
            <person name="Vega J.M."/>
            <person name="Podio M."/>
            <person name="Orjuela J."/>
            <person name="Siena L.A."/>
            <person name="Pessino S.C."/>
            <person name="Combes M.C."/>
            <person name="Mariac C."/>
            <person name="Albertini E."/>
            <person name="Pupilli F."/>
            <person name="Ortiz J.P.A."/>
            <person name="Leblanc O."/>
        </authorList>
    </citation>
    <scope>NUCLEOTIDE SEQUENCE [LARGE SCALE GENOMIC DNA]</scope>
    <source>
        <strain evidence="1">R1</strain>
        <tissue evidence="1">Leaf</tissue>
    </source>
</reference>
<accession>A0AAQ3XHL2</accession>
<protein>
    <submittedName>
        <fullName evidence="1">Uncharacterized protein</fullName>
    </submittedName>
</protein>
<evidence type="ECO:0000313" key="1">
    <source>
        <dbReference type="EMBL" id="WVZ98231.1"/>
    </source>
</evidence>
<dbReference type="PANTHER" id="PTHR48258">
    <property type="entry name" value="DUF4218 DOMAIN-CONTAINING PROTEIN-RELATED"/>
    <property type="match status" value="1"/>
</dbReference>
<sequence length="90" mass="10201">MKEHKHRFTSWLMDQNIKDGTTLEEVTLKRLASGPSSRVTTWQAYDINGHTFYTAAKDKKCICKNSGVQIDAINDATGLKVTYFGFIEDI</sequence>
<dbReference type="PANTHER" id="PTHR48258:SF9">
    <property type="entry name" value="OS01G0348150 PROTEIN"/>
    <property type="match status" value="1"/>
</dbReference>